<dbReference type="AlphaFoldDB" id="A0A953L9H8"/>
<accession>A0A953L9H8</accession>
<protein>
    <submittedName>
        <fullName evidence="5">Family 43 glycosylhydrolase</fullName>
    </submittedName>
</protein>
<proteinExistence type="inferred from homology"/>
<dbReference type="InterPro" id="IPR023296">
    <property type="entry name" value="Glyco_hydro_beta-prop_sf"/>
</dbReference>
<dbReference type="PANTHER" id="PTHR43101">
    <property type="entry name" value="BETA-FRUCTOSIDASE"/>
    <property type="match status" value="1"/>
</dbReference>
<evidence type="ECO:0000313" key="5">
    <source>
        <dbReference type="EMBL" id="MBY5956666.1"/>
    </source>
</evidence>
<dbReference type="Proteomes" id="UP000753961">
    <property type="component" value="Unassembled WGS sequence"/>
</dbReference>
<dbReference type="SUPFAM" id="SSF75005">
    <property type="entry name" value="Arabinanase/levansucrase/invertase"/>
    <property type="match status" value="1"/>
</dbReference>
<dbReference type="EMBL" id="JAHVHU010000002">
    <property type="protein sequence ID" value="MBY5956666.1"/>
    <property type="molecule type" value="Genomic_DNA"/>
</dbReference>
<evidence type="ECO:0000256" key="3">
    <source>
        <dbReference type="ARBA" id="ARBA00023295"/>
    </source>
</evidence>
<organism evidence="5 6">
    <name type="scientific">Membranihabitans marinus</name>
    <dbReference type="NCBI Taxonomy" id="1227546"/>
    <lineage>
        <taxon>Bacteria</taxon>
        <taxon>Pseudomonadati</taxon>
        <taxon>Bacteroidota</taxon>
        <taxon>Saprospiria</taxon>
        <taxon>Saprospirales</taxon>
        <taxon>Saprospiraceae</taxon>
        <taxon>Membranihabitans</taxon>
    </lineage>
</organism>
<dbReference type="Gene3D" id="2.60.120.560">
    <property type="entry name" value="Exo-inulinase, domain 1"/>
    <property type="match status" value="1"/>
</dbReference>
<evidence type="ECO:0000313" key="6">
    <source>
        <dbReference type="Proteomes" id="UP000753961"/>
    </source>
</evidence>
<dbReference type="RefSeq" id="WP_222578190.1">
    <property type="nucleotide sequence ID" value="NZ_JAHVHU010000002.1"/>
</dbReference>
<dbReference type="InterPro" id="IPR006710">
    <property type="entry name" value="Glyco_hydro_43"/>
</dbReference>
<dbReference type="PANTHER" id="PTHR43101:SF1">
    <property type="entry name" value="BETA-FRUCTOSIDASE"/>
    <property type="match status" value="1"/>
</dbReference>
<name>A0A953L9H8_9BACT</name>
<evidence type="ECO:0000256" key="4">
    <source>
        <dbReference type="RuleBase" id="RU361187"/>
    </source>
</evidence>
<dbReference type="GO" id="GO:0005975">
    <property type="term" value="P:carbohydrate metabolic process"/>
    <property type="evidence" value="ECO:0007669"/>
    <property type="project" value="InterPro"/>
</dbReference>
<dbReference type="Pfam" id="PF04616">
    <property type="entry name" value="Glyco_hydro_43"/>
    <property type="match status" value="1"/>
</dbReference>
<dbReference type="GO" id="GO:0004553">
    <property type="term" value="F:hydrolase activity, hydrolyzing O-glycosyl compounds"/>
    <property type="evidence" value="ECO:0007669"/>
    <property type="project" value="InterPro"/>
</dbReference>
<comment type="similarity">
    <text evidence="1 4">Belongs to the glycosyl hydrolase 43 family.</text>
</comment>
<gene>
    <name evidence="5" type="ORF">KUV50_00870</name>
</gene>
<reference evidence="5" key="1">
    <citation type="submission" date="2021-06" db="EMBL/GenBank/DDBJ databases">
        <title>44 bacteria genomes isolated from Dapeng, Shenzhen.</title>
        <authorList>
            <person name="Zheng W."/>
            <person name="Yu S."/>
            <person name="Huang Y."/>
        </authorList>
    </citation>
    <scope>NUCLEOTIDE SEQUENCE</scope>
    <source>
        <strain evidence="5">DP5N28-2</strain>
    </source>
</reference>
<keyword evidence="6" id="KW-1185">Reference proteome</keyword>
<evidence type="ECO:0000256" key="1">
    <source>
        <dbReference type="ARBA" id="ARBA00009865"/>
    </source>
</evidence>
<sequence length="487" mass="57090">MYTGSGFRDWEIGDIEVFKMDDTYHLFHLIIPNHDYIAHAVSKDGYNWRRVKNALFVGHPGEWDDDMLWTMDVSEGDGVYEMYYTGLKLSDKGTIQKIGRAKSHNLYDWEKENNYNFPLTSLGPYYENLDNNPRTWLSFRDPYRFTHEGSHYLLFCGRSSHGPISRRGCVGLAKLEDEEWVLKKPLLFPIAYDDVECPCIVQINDRFYLLGSIREDIKVRYWYSDEFQGPYLSFHSDVLMPQGNYAARIIQDNEHVLIYNFYYLNREINYKRVLPPPKEVAVDQKGRLYLKSFYGWENNIQNTIYQPDFADVIPTFKNSTASMEIQSQKWTFQSISGYEAYAFQKPADNFIWEGELHLEGMGKSGFVLNIDEDGNGYFISMDFVNGYVQIRRWGFNPDDYLNNFKFDNLQTGLFKPSPDRKIQFRLIRYGYYIELSIDDRVILTLVDYQFEGDLIGLYSASSILSMSNSRIHILGEPETEYAVKDSD</sequence>
<keyword evidence="2 4" id="KW-0378">Hydrolase</keyword>
<dbReference type="InterPro" id="IPR051214">
    <property type="entry name" value="GH32_Enzymes"/>
</dbReference>
<dbReference type="Gene3D" id="2.115.10.20">
    <property type="entry name" value="Glycosyl hydrolase domain, family 43"/>
    <property type="match status" value="1"/>
</dbReference>
<evidence type="ECO:0000256" key="2">
    <source>
        <dbReference type="ARBA" id="ARBA00022801"/>
    </source>
</evidence>
<keyword evidence="3 4" id="KW-0326">Glycosidase</keyword>
<comment type="caution">
    <text evidence="5">The sequence shown here is derived from an EMBL/GenBank/DDBJ whole genome shotgun (WGS) entry which is preliminary data.</text>
</comment>